<dbReference type="PATRIC" id="fig|365046.3.peg.3740"/>
<dbReference type="Proteomes" id="UP000008385">
    <property type="component" value="Chromosome"/>
</dbReference>
<evidence type="ECO:0000313" key="6">
    <source>
        <dbReference type="EMBL" id="AEG94765.1"/>
    </source>
</evidence>
<feature type="transmembrane region" description="Helical" evidence="4">
    <location>
        <begin position="167"/>
        <end position="186"/>
    </location>
</feature>
<dbReference type="InterPro" id="IPR036259">
    <property type="entry name" value="MFS_trans_sf"/>
</dbReference>
<keyword evidence="1 4" id="KW-0812">Transmembrane</keyword>
<dbReference type="Gene3D" id="1.20.1250.20">
    <property type="entry name" value="MFS general substrate transporter like domains"/>
    <property type="match status" value="2"/>
</dbReference>
<feature type="transmembrane region" description="Helical" evidence="4">
    <location>
        <begin position="12"/>
        <end position="37"/>
    </location>
</feature>
<feature type="transmembrane region" description="Helical" evidence="4">
    <location>
        <begin position="207"/>
        <end position="232"/>
    </location>
</feature>
<feature type="domain" description="Major facilitator superfamily (MFS) profile" evidence="5">
    <location>
        <begin position="207"/>
        <end position="390"/>
    </location>
</feature>
<proteinExistence type="predicted"/>
<feature type="transmembrane region" description="Helical" evidence="4">
    <location>
        <begin position="297"/>
        <end position="320"/>
    </location>
</feature>
<keyword evidence="2 4" id="KW-1133">Transmembrane helix</keyword>
<reference evidence="7" key="1">
    <citation type="submission" date="2006-01" db="EMBL/GenBank/DDBJ databases">
        <title>Genome of the cyst-dividing bacterium Ramlibacter tataouinensis.</title>
        <authorList>
            <person name="Barakat M."/>
            <person name="Ortet P."/>
            <person name="De Luca G."/>
            <person name="Jourlin-Castelli C."/>
            <person name="Ansaldi M."/>
            <person name="Py B."/>
            <person name="Fichant G."/>
            <person name="Coutinho P."/>
            <person name="Voulhoux R."/>
            <person name="Bastien O."/>
            <person name="Roy S."/>
            <person name="Marechal E."/>
            <person name="Henrissat B."/>
            <person name="Quentin Y."/>
            <person name="Noirot P."/>
            <person name="Filloux A."/>
            <person name="Mejean V."/>
            <person name="DuBow M."/>
            <person name="Barras F."/>
            <person name="Heulin T."/>
        </authorList>
    </citation>
    <scope>NUCLEOTIDE SEQUENCE [LARGE SCALE GENOMIC DNA]</scope>
    <source>
        <strain evidence="7">ATCC BAA-407 / DSM 14655 / LMG 21543 / TTB310</strain>
    </source>
</reference>
<evidence type="ECO:0000256" key="2">
    <source>
        <dbReference type="ARBA" id="ARBA00022989"/>
    </source>
</evidence>
<feature type="transmembrane region" description="Helical" evidence="4">
    <location>
        <begin position="79"/>
        <end position="99"/>
    </location>
</feature>
<keyword evidence="3 4" id="KW-0472">Membrane</keyword>
<dbReference type="eggNOG" id="COG2814">
    <property type="taxonomic scope" value="Bacteria"/>
</dbReference>
<dbReference type="OrthoDB" id="9810614at2"/>
<dbReference type="InterPro" id="IPR011701">
    <property type="entry name" value="MFS"/>
</dbReference>
<dbReference type="AlphaFoldDB" id="F5Y1I1"/>
<feature type="transmembrane region" description="Helical" evidence="4">
    <location>
        <begin position="139"/>
        <end position="161"/>
    </location>
</feature>
<evidence type="ECO:0000256" key="1">
    <source>
        <dbReference type="ARBA" id="ARBA00022692"/>
    </source>
</evidence>
<protein>
    <submittedName>
        <fullName evidence="6">Candidate transporter</fullName>
    </submittedName>
</protein>
<dbReference type="STRING" id="365046.Rta_36510"/>
<evidence type="ECO:0000256" key="4">
    <source>
        <dbReference type="SAM" id="Phobius"/>
    </source>
</evidence>
<name>F5Y1I1_RAMTT</name>
<dbReference type="PROSITE" id="PS50850">
    <property type="entry name" value="MFS"/>
    <property type="match status" value="1"/>
</dbReference>
<dbReference type="KEGG" id="rta:Rta_36510"/>
<feature type="transmembrane region" description="Helical" evidence="4">
    <location>
        <begin position="49"/>
        <end position="72"/>
    </location>
</feature>
<evidence type="ECO:0000313" key="7">
    <source>
        <dbReference type="Proteomes" id="UP000008385"/>
    </source>
</evidence>
<feature type="transmembrane region" description="Helical" evidence="4">
    <location>
        <begin position="356"/>
        <end position="379"/>
    </location>
</feature>
<feature type="transmembrane region" description="Helical" evidence="4">
    <location>
        <begin position="272"/>
        <end position="291"/>
    </location>
</feature>
<dbReference type="EMBL" id="CP000245">
    <property type="protein sequence ID" value="AEG94765.1"/>
    <property type="molecule type" value="Genomic_DNA"/>
</dbReference>
<dbReference type="GO" id="GO:0022857">
    <property type="term" value="F:transmembrane transporter activity"/>
    <property type="evidence" value="ECO:0007669"/>
    <property type="project" value="InterPro"/>
</dbReference>
<accession>F5Y1I1</accession>
<gene>
    <name evidence="6" type="ordered locus">Rta_36510</name>
</gene>
<sequence>MPSNLTSPDEVRWLDVVVISLLVALFAGAVGGTPVLMGVLLKQHRYSSAFVGLSAGMTPLGLIVGAFAVPLLTRRVSAFALATGCALGGALLLLLMAQWEDPRVWLLARLLWGMAIAGFYIVSKAWIACLTPAAQRGKVIGIFTTFLAAGFSCGPLLLSLVDFSSDAGLGLLSGLLVLSCIGLVMWRRRVPPFKKEESVSVLRFLPLAPILVASTALFGLFDHATLAFLPAYGVDQGVALREMGVAVAVLNIGNVVLQVPIGWLADRYPRKWVLAGCAALTAAGAACLGAVAPTPLFMPFLFVWGALAYGVSTVATALLGDHFRGGALLAGSAALTMGSGVGGVVGPPVIGLGMDVFGAAFFPAAISVGFAMLAVLAAVHGGVRPGSRPS</sequence>
<dbReference type="InterPro" id="IPR020846">
    <property type="entry name" value="MFS_dom"/>
</dbReference>
<reference evidence="6 7" key="2">
    <citation type="journal article" date="2011" name="PLoS ONE">
        <title>The Cyst-Dividing Bacterium Ramlibacter tataouinensis TTB310 Genome Reveals a Well-Stocked Toolbox for Adaptation to a Desert Environment.</title>
        <authorList>
            <person name="De Luca G."/>
            <person name="Barakat M."/>
            <person name="Ortet P."/>
            <person name="Fochesato S."/>
            <person name="Jourlin-Castelli C."/>
            <person name="Ansaldi M."/>
            <person name="Py B."/>
            <person name="Fichant G."/>
            <person name="Coutinho P.M."/>
            <person name="Voulhoux R."/>
            <person name="Bastien O."/>
            <person name="Marechal E."/>
            <person name="Henrissat B."/>
            <person name="Quentin Y."/>
            <person name="Noirot P."/>
            <person name="Filloux A."/>
            <person name="Mejean V."/>
            <person name="Dubow M.S."/>
            <person name="Barras F."/>
            <person name="Barbe V."/>
            <person name="Weissenbach J."/>
            <person name="Mihalcescu I."/>
            <person name="Vermeglio A."/>
            <person name="Achouak W."/>
            <person name="Heulin T."/>
        </authorList>
    </citation>
    <scope>NUCLEOTIDE SEQUENCE [LARGE SCALE GENOMIC DNA]</scope>
    <source>
        <strain evidence="7">ATCC BAA-407 / DSM 14655 / LMG 21543 / TTB310</strain>
    </source>
</reference>
<dbReference type="GO" id="GO:0005886">
    <property type="term" value="C:plasma membrane"/>
    <property type="evidence" value="ECO:0007669"/>
    <property type="project" value="TreeGrafter"/>
</dbReference>
<dbReference type="Pfam" id="PF07690">
    <property type="entry name" value="MFS_1"/>
    <property type="match status" value="2"/>
</dbReference>
<feature type="transmembrane region" description="Helical" evidence="4">
    <location>
        <begin position="105"/>
        <end position="127"/>
    </location>
</feature>
<dbReference type="SUPFAM" id="SSF103473">
    <property type="entry name" value="MFS general substrate transporter"/>
    <property type="match status" value="1"/>
</dbReference>
<evidence type="ECO:0000259" key="5">
    <source>
        <dbReference type="PROSITE" id="PS50850"/>
    </source>
</evidence>
<evidence type="ECO:0000256" key="3">
    <source>
        <dbReference type="ARBA" id="ARBA00023136"/>
    </source>
</evidence>
<keyword evidence="7" id="KW-1185">Reference proteome</keyword>
<feature type="transmembrane region" description="Helical" evidence="4">
    <location>
        <begin position="244"/>
        <end position="265"/>
    </location>
</feature>
<dbReference type="PANTHER" id="PTHR23521">
    <property type="entry name" value="TRANSPORTER MFS SUPERFAMILY"/>
    <property type="match status" value="1"/>
</dbReference>
<dbReference type="RefSeq" id="WP_013902993.1">
    <property type="nucleotide sequence ID" value="NC_015677.1"/>
</dbReference>
<dbReference type="HOGENOM" id="CLU_035018_0_1_4"/>
<organism evidence="6 7">
    <name type="scientific">Ramlibacter tataouinensis (strain ATCC BAA-407 / DSM 14655 / LMG 21543 / TTB310)</name>
    <dbReference type="NCBI Taxonomy" id="365046"/>
    <lineage>
        <taxon>Bacteria</taxon>
        <taxon>Pseudomonadati</taxon>
        <taxon>Pseudomonadota</taxon>
        <taxon>Betaproteobacteria</taxon>
        <taxon>Burkholderiales</taxon>
        <taxon>Comamonadaceae</taxon>
        <taxon>Ramlibacter</taxon>
    </lineage>
</organism>
<feature type="transmembrane region" description="Helical" evidence="4">
    <location>
        <begin position="327"/>
        <end position="350"/>
    </location>
</feature>
<dbReference type="PANTHER" id="PTHR23521:SF3">
    <property type="entry name" value="MFS TRANSPORTER"/>
    <property type="match status" value="1"/>
</dbReference>